<accession>A0A6A5JXJ5</accession>
<dbReference type="Proteomes" id="UP000800040">
    <property type="component" value="Unassembled WGS sequence"/>
</dbReference>
<evidence type="ECO:0000313" key="2">
    <source>
        <dbReference type="Proteomes" id="UP000800040"/>
    </source>
</evidence>
<sequence length="163" mass="18104">MRTLTASTLGPVVPAPERQASHGHLTVGNLAPIQPSSSPEAPNQLFASIQSLPPRSTLSLFHGQSSLHRRAQHLVQNDILAHLYNNRRHQMRTTGAYRIISRSQLSRERPCQELDYSPAVQSKGSTYCVGRVSSDPRRPTMCKSALAALHNRPSHHRRVGHRV</sequence>
<dbReference type="EMBL" id="ML975435">
    <property type="protein sequence ID" value="KAF1829578.1"/>
    <property type="molecule type" value="Genomic_DNA"/>
</dbReference>
<keyword evidence="2" id="KW-1185">Reference proteome</keyword>
<evidence type="ECO:0000313" key="1">
    <source>
        <dbReference type="EMBL" id="KAF1829578.1"/>
    </source>
</evidence>
<protein>
    <submittedName>
        <fullName evidence="1">Uncharacterized protein</fullName>
    </submittedName>
</protein>
<organism evidence="1 2">
    <name type="scientific">Decorospora gaudefroyi</name>
    <dbReference type="NCBI Taxonomy" id="184978"/>
    <lineage>
        <taxon>Eukaryota</taxon>
        <taxon>Fungi</taxon>
        <taxon>Dikarya</taxon>
        <taxon>Ascomycota</taxon>
        <taxon>Pezizomycotina</taxon>
        <taxon>Dothideomycetes</taxon>
        <taxon>Pleosporomycetidae</taxon>
        <taxon>Pleosporales</taxon>
        <taxon>Pleosporineae</taxon>
        <taxon>Pleosporaceae</taxon>
        <taxon>Decorospora</taxon>
    </lineage>
</organism>
<proteinExistence type="predicted"/>
<name>A0A6A5JXJ5_9PLEO</name>
<gene>
    <name evidence="1" type="ORF">BDW02DRAFT_583563</name>
</gene>
<reference evidence="1" key="1">
    <citation type="submission" date="2020-01" db="EMBL/GenBank/DDBJ databases">
        <authorList>
            <consortium name="DOE Joint Genome Institute"/>
            <person name="Haridas S."/>
            <person name="Albert R."/>
            <person name="Binder M."/>
            <person name="Bloem J."/>
            <person name="Labutti K."/>
            <person name="Salamov A."/>
            <person name="Andreopoulos B."/>
            <person name="Baker S.E."/>
            <person name="Barry K."/>
            <person name="Bills G."/>
            <person name="Bluhm B.H."/>
            <person name="Cannon C."/>
            <person name="Castanera R."/>
            <person name="Culley D.E."/>
            <person name="Daum C."/>
            <person name="Ezra D."/>
            <person name="Gonzalez J.B."/>
            <person name="Henrissat B."/>
            <person name="Kuo A."/>
            <person name="Liang C."/>
            <person name="Lipzen A."/>
            <person name="Lutzoni F."/>
            <person name="Magnuson J."/>
            <person name="Mondo S."/>
            <person name="Nolan M."/>
            <person name="Ohm R."/>
            <person name="Pangilinan J."/>
            <person name="Park H.-J."/>
            <person name="Ramirez L."/>
            <person name="Alfaro M."/>
            <person name="Sun H."/>
            <person name="Tritt A."/>
            <person name="Yoshinaga Y."/>
            <person name="Zwiers L.-H."/>
            <person name="Turgeon B.G."/>
            <person name="Goodwin S.B."/>
            <person name="Spatafora J.W."/>
            <person name="Crous P.W."/>
            <person name="Grigoriev I.V."/>
        </authorList>
    </citation>
    <scope>NUCLEOTIDE SEQUENCE</scope>
    <source>
        <strain evidence="1">P77</strain>
    </source>
</reference>
<dbReference type="AlphaFoldDB" id="A0A6A5JXJ5"/>